<name>F0Y6S3_AURAN</name>
<feature type="transmembrane region" description="Helical" evidence="6">
    <location>
        <begin position="27"/>
        <end position="49"/>
    </location>
</feature>
<keyword evidence="10" id="KW-1185">Reference proteome</keyword>
<feature type="region of interest" description="Disordered" evidence="5">
    <location>
        <begin position="768"/>
        <end position="795"/>
    </location>
</feature>
<feature type="domain" description="TLC" evidence="7">
    <location>
        <begin position="1477"/>
        <end position="1587"/>
    </location>
</feature>
<evidence type="ECO:0000259" key="7">
    <source>
        <dbReference type="Pfam" id="PF03798"/>
    </source>
</evidence>
<gene>
    <name evidence="9" type="ORF">AURANDRAFT_63683</name>
</gene>
<proteinExistence type="predicted"/>
<comment type="subcellular location">
    <subcellularLocation>
        <location evidence="1">Membrane</location>
        <topology evidence="1">Multi-pass membrane protein</topology>
    </subcellularLocation>
</comment>
<evidence type="ECO:0000256" key="5">
    <source>
        <dbReference type="SAM" id="MobiDB-lite"/>
    </source>
</evidence>
<dbReference type="Proteomes" id="UP000002729">
    <property type="component" value="Unassembled WGS sequence"/>
</dbReference>
<dbReference type="eggNOG" id="ENOG502QUWK">
    <property type="taxonomic scope" value="Eukaryota"/>
</dbReference>
<evidence type="ECO:0000313" key="9">
    <source>
        <dbReference type="EMBL" id="EGB09066.1"/>
    </source>
</evidence>
<dbReference type="InParanoid" id="F0Y6S3"/>
<keyword evidence="3 6" id="KW-1133">Transmembrane helix</keyword>
<sequence>MARRSSPDPVITVQRAKRSGAKSGGGASYSAVAIVAAIIMLQGAATLVLHGKWHAAGHGAHHSLEEEHDAPPVAPVKKHFSPPQPPAPAPPPRDAPPRRIVKDAAAPRPPPPPRKKAPPVKDIWRPPKKIPPLKPPPRPPLPELGDGVALPAGHAARARLADADVRSRPPRASTVDNRAQAAAVLGPRAAAGGWPRESIFISIASYRDPECAKTVARAYARAASPERVFFGIYQQNNASVDVDCVAGLADLVACPDHPVCGRLDQLRVHRVDWKQTLGPTIARHLSEKFYRGETYVMSFDSHTNFARGWDDVAIDMFKRIGNPRAIITTYPASYSATKSSEKWQDVDASGPCLPCRRTDDQASIDVKVLSSSQMSICRTRRVQVGRTTSFKHDVNHMKRPGQPNLVPFLAAGFNFANGSRVLEVPYDAHSLFLFDGEETSLAVRAWTHGYDFYHPDRDVVSHLYIPSKSPLRPVFWTDDWDLRSRIQFWTMLRVNYLLGLHDLLDYWVDAALIDLRDAKRYGCGSKRRAVDYWGYVGVTPDRDGAEWSPGRCDVFSTTGLPSFPVDERGAHNDYDAYADAFPKAEMLEAAVDAKYDAQAARMPRGRSTLPLQDRTAAPPEVMAEESKYAGGATSLTDLRELVERQDLKIEALTALVRAQQITMDRLLRAVEKGAPVPAGAAHPIPSPFPSMPLAPIDLAAPAGLAAYGASAYGPPTYASAPTMPAPSPYGSAYGSAPPPGNGYAPATGPDPAAARRIEAEALANARFEEQRQAAARREAERAAAAEAEAERQRAARERAEAARRLEQQQLEERLAIQRAEAERVAAARRAEEEAKRAAEEAEAFRVAEEKRVKQEKLNASRKAALDGLLGDDDPGEDSLFGSSVTKADTALPNRAVAAREQPMQAHEMEDDETQEHAMQDDEPQGLTLPDAVLSEVFAAGGFVVRARGALISRDWRHVAVDEAAWRGEYARRWWQHGTAGDEHDPIETPSWWRAAFGTRIASERAATELFAALLGPGGELPLSRSCVARDLEALVEAAPALLLELLATVGALAGDRHCVNQFAGVVDADNPHLGGPWNFPCRFIRKPPTRDVFRYAAFLRAVPGRAAERVVRALEMPRARDEAAAERAACHAGAALARASGLCCAGARVDTFEAGLRNVAGALRVFFDDAGVSRELARLADLARSSAEAEAAPGGDDVARELRLMTAVERLLFDGADPARPPLRGNRGDYYDAENSLVDAILERRLGIPISIASVFVAVCVRAGVRDDAIAPVNAPGHFPCHFLLRYEPANLFLDVFARSGNPAACTLDRRSVEGFIAGHNGLSLSHARASLDAALRSRPTPADVCRRALRNLAAIYDDDPCGSLVTCSLAAALEDAPGAAAISPLTAAIRCKLALADGGYDRGATHDRDRVLVLAGSLRRDLDAVGALMAGDVPADQRHALGRVLAPTMGLFGKRAPAVDPDAHIGKTSAEILALPQLQIQFACIVLVHSSSPFLAAVDAFRDFPKLAERWPNTNEACRITFAVVFYIVRIVGWVPVSKMFWLDALSLLEEGAALHTMPRWVPAFWLLTHAGLSCLQAWWGFLILKALWALVTGDESARANEAKSA</sequence>
<evidence type="ECO:0000256" key="1">
    <source>
        <dbReference type="ARBA" id="ARBA00004141"/>
    </source>
</evidence>
<dbReference type="InterPro" id="IPR032698">
    <property type="entry name" value="SirB1_N"/>
</dbReference>
<dbReference type="PANTHER" id="PTHR34496">
    <property type="entry name" value="GLCNAC TRANSFERASE-RELATED"/>
    <property type="match status" value="1"/>
</dbReference>
<evidence type="ECO:0000313" key="10">
    <source>
        <dbReference type="Proteomes" id="UP000002729"/>
    </source>
</evidence>
<dbReference type="InterPro" id="IPR006634">
    <property type="entry name" value="TLC-dom"/>
</dbReference>
<dbReference type="GO" id="GO:0016020">
    <property type="term" value="C:membrane"/>
    <property type="evidence" value="ECO:0007669"/>
    <property type="project" value="UniProtKB-SubCell"/>
</dbReference>
<protein>
    <submittedName>
        <fullName evidence="9">Uncharacterized protein</fullName>
    </submittedName>
</protein>
<feature type="region of interest" description="Disordered" evidence="5">
    <location>
        <begin position="1"/>
        <end position="26"/>
    </location>
</feature>
<dbReference type="Pfam" id="PF11397">
    <property type="entry name" value="GlcNAc"/>
    <property type="match status" value="2"/>
</dbReference>
<dbReference type="InterPro" id="IPR021067">
    <property type="entry name" value="Glycosyltransferase"/>
</dbReference>
<dbReference type="EMBL" id="GL833126">
    <property type="protein sequence ID" value="EGB09066.1"/>
    <property type="molecule type" value="Genomic_DNA"/>
</dbReference>
<evidence type="ECO:0000256" key="4">
    <source>
        <dbReference type="ARBA" id="ARBA00023136"/>
    </source>
</evidence>
<feature type="region of interest" description="Disordered" evidence="5">
    <location>
        <begin position="899"/>
        <end position="925"/>
    </location>
</feature>
<dbReference type="Pfam" id="PF03798">
    <property type="entry name" value="TRAM_LAG1_CLN8"/>
    <property type="match status" value="1"/>
</dbReference>
<feature type="compositionally biased region" description="Pro residues" evidence="5">
    <location>
        <begin position="82"/>
        <end position="94"/>
    </location>
</feature>
<evidence type="ECO:0000256" key="3">
    <source>
        <dbReference type="ARBA" id="ARBA00022989"/>
    </source>
</evidence>
<feature type="domain" description="Protein SirB1 N-terminal" evidence="8">
    <location>
        <begin position="1172"/>
        <end position="1299"/>
    </location>
</feature>
<dbReference type="KEGG" id="aaf:AURANDRAFT_63683"/>
<accession>F0Y6S3</accession>
<evidence type="ECO:0000256" key="6">
    <source>
        <dbReference type="SAM" id="Phobius"/>
    </source>
</evidence>
<dbReference type="OrthoDB" id="76265at2759"/>
<feature type="region of interest" description="Disordered" evidence="5">
    <location>
        <begin position="72"/>
        <end position="143"/>
    </location>
</feature>
<dbReference type="RefSeq" id="XP_009036191.1">
    <property type="nucleotide sequence ID" value="XM_009037943.1"/>
</dbReference>
<keyword evidence="4 6" id="KW-0472">Membrane</keyword>
<keyword evidence="2 6" id="KW-0812">Transmembrane</keyword>
<evidence type="ECO:0000259" key="8">
    <source>
        <dbReference type="Pfam" id="PF13369"/>
    </source>
</evidence>
<organism evidence="10">
    <name type="scientific">Aureococcus anophagefferens</name>
    <name type="common">Harmful bloom alga</name>
    <dbReference type="NCBI Taxonomy" id="44056"/>
    <lineage>
        <taxon>Eukaryota</taxon>
        <taxon>Sar</taxon>
        <taxon>Stramenopiles</taxon>
        <taxon>Ochrophyta</taxon>
        <taxon>Pelagophyceae</taxon>
        <taxon>Pelagomonadales</taxon>
        <taxon>Pelagomonadaceae</taxon>
        <taxon>Aureococcus</taxon>
    </lineage>
</organism>
<feature type="compositionally biased region" description="Pro residues" evidence="5">
    <location>
        <begin position="129"/>
        <end position="142"/>
    </location>
</feature>
<dbReference type="Pfam" id="PF13369">
    <property type="entry name" value="Transglut_core2"/>
    <property type="match status" value="1"/>
</dbReference>
<reference evidence="9 10" key="1">
    <citation type="journal article" date="2011" name="Proc. Natl. Acad. Sci. U.S.A.">
        <title>Niche of harmful alga Aureococcus anophagefferens revealed through ecogenomics.</title>
        <authorList>
            <person name="Gobler C.J."/>
            <person name="Berry D.L."/>
            <person name="Dyhrman S.T."/>
            <person name="Wilhelm S.W."/>
            <person name="Salamov A."/>
            <person name="Lobanov A.V."/>
            <person name="Zhang Y."/>
            <person name="Collier J.L."/>
            <person name="Wurch L.L."/>
            <person name="Kustka A.B."/>
            <person name="Dill B.D."/>
            <person name="Shah M."/>
            <person name="VerBerkmoes N.C."/>
            <person name="Kuo A."/>
            <person name="Terry A."/>
            <person name="Pangilinan J."/>
            <person name="Lindquist E.A."/>
            <person name="Lucas S."/>
            <person name="Paulsen I.T."/>
            <person name="Hattenrath-Lehmann T.K."/>
            <person name="Talmage S.C."/>
            <person name="Walker E.A."/>
            <person name="Koch F."/>
            <person name="Burson A.M."/>
            <person name="Marcoval M.A."/>
            <person name="Tang Y.Z."/>
            <person name="Lecleir G.R."/>
            <person name="Coyne K.J."/>
            <person name="Berg G.M."/>
            <person name="Bertrand E.M."/>
            <person name="Saito M.A."/>
            <person name="Gladyshev V.N."/>
            <person name="Grigoriev I.V."/>
        </authorList>
    </citation>
    <scope>NUCLEOTIDE SEQUENCE [LARGE SCALE GENOMIC DNA]</scope>
    <source>
        <strain evidence="10">CCMP 1984</strain>
    </source>
</reference>
<evidence type="ECO:0000256" key="2">
    <source>
        <dbReference type="ARBA" id="ARBA00022692"/>
    </source>
</evidence>
<dbReference type="PANTHER" id="PTHR34496:SF6">
    <property type="entry name" value="GLYCOSYLTRANSFERASE 2-LIKE DOMAIN-CONTAINING PROTEIN"/>
    <property type="match status" value="1"/>
</dbReference>
<dbReference type="GeneID" id="20224447"/>